<comment type="catalytic activity">
    <reaction evidence="9 10">
        <text>L-glutamine + H2O = L-glutamate + NH4(+)</text>
        <dbReference type="Rhea" id="RHEA:15889"/>
        <dbReference type="ChEBI" id="CHEBI:15377"/>
        <dbReference type="ChEBI" id="CHEBI:28938"/>
        <dbReference type="ChEBI" id="CHEBI:29985"/>
        <dbReference type="ChEBI" id="CHEBI:58359"/>
        <dbReference type="EC" id="3.5.1.2"/>
    </reaction>
</comment>
<dbReference type="PIRSF" id="PIRSF000495">
    <property type="entry name" value="Amidotransf_hisH"/>
    <property type="match status" value="1"/>
</dbReference>
<accession>A0A1T5M9K4</accession>
<dbReference type="EMBL" id="FUZT01000012">
    <property type="protein sequence ID" value="SKC84931.1"/>
    <property type="molecule type" value="Genomic_DNA"/>
</dbReference>
<keyword evidence="5 10" id="KW-0315">Glutamine amidotransferase</keyword>
<evidence type="ECO:0000256" key="6">
    <source>
        <dbReference type="ARBA" id="ARBA00023102"/>
    </source>
</evidence>
<dbReference type="CDD" id="cd01748">
    <property type="entry name" value="GATase1_IGP_Synthase"/>
    <property type="match status" value="1"/>
</dbReference>
<evidence type="ECO:0000256" key="1">
    <source>
        <dbReference type="ARBA" id="ARBA00005091"/>
    </source>
</evidence>
<evidence type="ECO:0000256" key="8">
    <source>
        <dbReference type="ARBA" id="ARBA00047838"/>
    </source>
</evidence>
<dbReference type="RefSeq" id="WP_079494515.1">
    <property type="nucleotide sequence ID" value="NZ_FUZT01000012.1"/>
</dbReference>
<dbReference type="NCBIfam" id="TIGR01855">
    <property type="entry name" value="IMP_synth_hisH"/>
    <property type="match status" value="1"/>
</dbReference>
<dbReference type="GO" id="GO:0004359">
    <property type="term" value="F:glutaminase activity"/>
    <property type="evidence" value="ECO:0007669"/>
    <property type="project" value="UniProtKB-EC"/>
</dbReference>
<gene>
    <name evidence="10" type="primary">hisH</name>
    <name evidence="13" type="ORF">SAMN02194393_04302</name>
</gene>
<keyword evidence="7 10" id="KW-0456">Lyase</keyword>
<dbReference type="GO" id="GO:0000107">
    <property type="term" value="F:imidazoleglycerol-phosphate synthase activity"/>
    <property type="evidence" value="ECO:0007669"/>
    <property type="project" value="UniProtKB-UniRule"/>
</dbReference>
<comment type="subcellular location">
    <subcellularLocation>
        <location evidence="10">Cytoplasm</location>
    </subcellularLocation>
</comment>
<keyword evidence="10" id="KW-0963">Cytoplasm</keyword>
<dbReference type="Gene3D" id="3.40.50.880">
    <property type="match status" value="1"/>
</dbReference>
<sequence>MIAIIDYGVGNIKNVYKAFKGLDLDVIVTSDKSVINDSSVIVLPGVGAYKDAMDNLNKHNLIDCIKENANKGKLLFGICLGMQLLFEKSYEDGEWDGLGLLEGEIVRFKNHLKVPQMGWNKIIKSKNDDIAKGINDGEYVYFVHSYYLKPKHEEDVICWTNYGTRVPAIVRKDNIIGMQFHPEKSGKTGMKLLWNIKEMIK</sequence>
<proteinExistence type="inferred from homology"/>
<evidence type="ECO:0000256" key="3">
    <source>
        <dbReference type="ARBA" id="ARBA00022605"/>
    </source>
</evidence>
<dbReference type="PROSITE" id="PS51273">
    <property type="entry name" value="GATASE_TYPE_1"/>
    <property type="match status" value="1"/>
</dbReference>
<evidence type="ECO:0000256" key="5">
    <source>
        <dbReference type="ARBA" id="ARBA00022962"/>
    </source>
</evidence>
<feature type="active site" description="Nucleophile" evidence="10 11">
    <location>
        <position position="79"/>
    </location>
</feature>
<evidence type="ECO:0000256" key="9">
    <source>
        <dbReference type="ARBA" id="ARBA00049534"/>
    </source>
</evidence>
<evidence type="ECO:0000313" key="13">
    <source>
        <dbReference type="EMBL" id="SKC84931.1"/>
    </source>
</evidence>
<dbReference type="STRING" id="36842.SAMN02194393_04302"/>
<dbReference type="AlphaFoldDB" id="A0A1T5M9K4"/>
<keyword evidence="14" id="KW-1185">Reference proteome</keyword>
<name>A0A1T5M9K4_9FIRM</name>
<keyword evidence="3 10" id="KW-0028">Amino-acid biosynthesis</keyword>
<comment type="catalytic activity">
    <reaction evidence="8 10">
        <text>5-[(5-phospho-1-deoxy-D-ribulos-1-ylimino)methylamino]-1-(5-phospho-beta-D-ribosyl)imidazole-4-carboxamide + L-glutamine = D-erythro-1-(imidazol-4-yl)glycerol 3-phosphate + 5-amino-1-(5-phospho-beta-D-ribosyl)imidazole-4-carboxamide + L-glutamate + H(+)</text>
        <dbReference type="Rhea" id="RHEA:24793"/>
        <dbReference type="ChEBI" id="CHEBI:15378"/>
        <dbReference type="ChEBI" id="CHEBI:29985"/>
        <dbReference type="ChEBI" id="CHEBI:58278"/>
        <dbReference type="ChEBI" id="CHEBI:58359"/>
        <dbReference type="ChEBI" id="CHEBI:58475"/>
        <dbReference type="ChEBI" id="CHEBI:58525"/>
        <dbReference type="EC" id="4.3.2.10"/>
    </reaction>
</comment>
<evidence type="ECO:0000256" key="11">
    <source>
        <dbReference type="PIRSR" id="PIRSR000495-1"/>
    </source>
</evidence>
<dbReference type="Pfam" id="PF00117">
    <property type="entry name" value="GATase"/>
    <property type="match status" value="1"/>
</dbReference>
<feature type="active site" evidence="10 11">
    <location>
        <position position="181"/>
    </location>
</feature>
<dbReference type="InterPro" id="IPR029062">
    <property type="entry name" value="Class_I_gatase-like"/>
</dbReference>
<dbReference type="PANTHER" id="PTHR42701:SF1">
    <property type="entry name" value="IMIDAZOLE GLYCEROL PHOSPHATE SYNTHASE SUBUNIT HISH"/>
    <property type="match status" value="1"/>
</dbReference>
<dbReference type="OrthoDB" id="9807137at2"/>
<comment type="function">
    <text evidence="10">IGPS catalyzes the conversion of PRFAR and glutamine to IGP, AICAR and glutamate. The HisH subunit catalyzes the hydrolysis of glutamine to glutamate and ammonia as part of the synthesis of IGP and AICAR. The resulting ammonia molecule is channeled to the active site of HisF.</text>
</comment>
<dbReference type="EC" id="4.3.2.10" evidence="10"/>
<dbReference type="HAMAP" id="MF_00278">
    <property type="entry name" value="HisH"/>
    <property type="match status" value="1"/>
</dbReference>
<keyword evidence="13" id="KW-0808">Transferase</keyword>
<evidence type="ECO:0000259" key="12">
    <source>
        <dbReference type="Pfam" id="PF00117"/>
    </source>
</evidence>
<dbReference type="UniPathway" id="UPA00031">
    <property type="reaction ID" value="UER00010"/>
</dbReference>
<evidence type="ECO:0000256" key="4">
    <source>
        <dbReference type="ARBA" id="ARBA00022801"/>
    </source>
</evidence>
<comment type="pathway">
    <text evidence="1 10">Amino-acid biosynthesis; L-histidine biosynthesis; L-histidine from 5-phospho-alpha-D-ribose 1-diphosphate: step 5/9.</text>
</comment>
<dbReference type="SUPFAM" id="SSF52317">
    <property type="entry name" value="Class I glutamine amidotransferase-like"/>
    <property type="match status" value="1"/>
</dbReference>
<dbReference type="GO" id="GO:0016829">
    <property type="term" value="F:lyase activity"/>
    <property type="evidence" value="ECO:0007669"/>
    <property type="project" value="UniProtKB-KW"/>
</dbReference>
<evidence type="ECO:0000256" key="2">
    <source>
        <dbReference type="ARBA" id="ARBA00011152"/>
    </source>
</evidence>
<dbReference type="Proteomes" id="UP000190285">
    <property type="component" value="Unassembled WGS sequence"/>
</dbReference>
<keyword evidence="6 10" id="KW-0368">Histidine biosynthesis</keyword>
<keyword evidence="4 10" id="KW-0378">Hydrolase</keyword>
<dbReference type="PANTHER" id="PTHR42701">
    <property type="entry name" value="IMIDAZOLE GLYCEROL PHOSPHATE SYNTHASE SUBUNIT HISH"/>
    <property type="match status" value="1"/>
</dbReference>
<comment type="subunit">
    <text evidence="2 10">Heterodimer of HisH and HisF.</text>
</comment>
<dbReference type="GO" id="GO:0005737">
    <property type="term" value="C:cytoplasm"/>
    <property type="evidence" value="ECO:0007669"/>
    <property type="project" value="UniProtKB-SubCell"/>
</dbReference>
<evidence type="ECO:0000256" key="7">
    <source>
        <dbReference type="ARBA" id="ARBA00023239"/>
    </source>
</evidence>
<feature type="active site" evidence="10 11">
    <location>
        <position position="183"/>
    </location>
</feature>
<dbReference type="InterPro" id="IPR017926">
    <property type="entry name" value="GATASE"/>
</dbReference>
<reference evidence="13 14" key="1">
    <citation type="submission" date="2017-02" db="EMBL/GenBank/DDBJ databases">
        <authorList>
            <person name="Peterson S.W."/>
        </authorList>
    </citation>
    <scope>NUCLEOTIDE SEQUENCE [LARGE SCALE GENOMIC DNA]</scope>
    <source>
        <strain evidence="13 14">M1</strain>
    </source>
</reference>
<dbReference type="EC" id="3.5.1.2" evidence="10"/>
<dbReference type="InterPro" id="IPR010139">
    <property type="entry name" value="Imidazole-glycPsynth_HisH"/>
</dbReference>
<feature type="domain" description="Glutamine amidotransferase" evidence="12">
    <location>
        <begin position="4"/>
        <end position="189"/>
    </location>
</feature>
<dbReference type="GO" id="GO:0000105">
    <property type="term" value="P:L-histidine biosynthetic process"/>
    <property type="evidence" value="ECO:0007669"/>
    <property type="project" value="UniProtKB-UniRule"/>
</dbReference>
<evidence type="ECO:0000313" key="14">
    <source>
        <dbReference type="Proteomes" id="UP000190285"/>
    </source>
</evidence>
<organism evidence="13 14">
    <name type="scientific">Maledivibacter halophilus</name>
    <dbReference type="NCBI Taxonomy" id="36842"/>
    <lineage>
        <taxon>Bacteria</taxon>
        <taxon>Bacillati</taxon>
        <taxon>Bacillota</taxon>
        <taxon>Clostridia</taxon>
        <taxon>Peptostreptococcales</taxon>
        <taxon>Caminicellaceae</taxon>
        <taxon>Maledivibacter</taxon>
    </lineage>
</organism>
<protein>
    <recommendedName>
        <fullName evidence="10">Imidazole glycerol phosphate synthase subunit HisH</fullName>
        <ecNumber evidence="10">4.3.2.10</ecNumber>
    </recommendedName>
    <alternativeName>
        <fullName evidence="10">IGP synthase glutaminase subunit</fullName>
        <ecNumber evidence="10">3.5.1.2</ecNumber>
    </alternativeName>
    <alternativeName>
        <fullName evidence="10">IGP synthase subunit HisH</fullName>
    </alternativeName>
    <alternativeName>
        <fullName evidence="10">ImGP synthase subunit HisH</fullName>
        <shortName evidence="10">IGPS subunit HisH</shortName>
    </alternativeName>
</protein>
<evidence type="ECO:0000256" key="10">
    <source>
        <dbReference type="HAMAP-Rule" id="MF_00278"/>
    </source>
</evidence>